<evidence type="ECO:0000256" key="4">
    <source>
        <dbReference type="ARBA" id="ARBA00023128"/>
    </source>
</evidence>
<dbReference type="SUPFAM" id="SSF54189">
    <property type="entry name" value="Ribosomal proteins S24e, L23 and L15e"/>
    <property type="match status" value="1"/>
</dbReference>
<evidence type="ECO:0000256" key="3">
    <source>
        <dbReference type="ARBA" id="ARBA00022980"/>
    </source>
</evidence>
<keyword evidence="3" id="KW-0689">Ribosomal protein</keyword>
<protein>
    <recommendedName>
        <fullName evidence="6">Large ribosomal subunit protein uL23m</fullName>
    </recommendedName>
    <alternativeName>
        <fullName evidence="7">39S ribosomal protein L23, mitochondrial</fullName>
    </alternativeName>
</protein>
<keyword evidence="4" id="KW-0496">Mitochondrion</keyword>
<dbReference type="Pfam" id="PF00276">
    <property type="entry name" value="Ribosomal_L23"/>
    <property type="match status" value="1"/>
</dbReference>
<dbReference type="AlphaFoldDB" id="A0A8B7Z7K0"/>
<comment type="similarity">
    <text evidence="2">Belongs to the universal ribosomal protein uL23 family.</text>
</comment>
<dbReference type="GeneID" id="110985135"/>
<evidence type="ECO:0000256" key="2">
    <source>
        <dbReference type="ARBA" id="ARBA00006700"/>
    </source>
</evidence>
<dbReference type="GO" id="GO:0005762">
    <property type="term" value="C:mitochondrial large ribosomal subunit"/>
    <property type="evidence" value="ECO:0007669"/>
    <property type="project" value="TreeGrafter"/>
</dbReference>
<dbReference type="RefSeq" id="XP_022101628.1">
    <property type="nucleotide sequence ID" value="XM_022245936.1"/>
</dbReference>
<dbReference type="KEGG" id="aplc:110985135"/>
<dbReference type="OMA" id="PNFWLKL"/>
<dbReference type="PANTHER" id="PTHR12059">
    <property type="entry name" value="RIBOSOMAL PROTEIN L23-RELATED"/>
    <property type="match status" value="1"/>
</dbReference>
<dbReference type="PANTHER" id="PTHR12059:SF5">
    <property type="entry name" value="LARGE RIBOSOMAL SUBUNIT PROTEIN UL23M"/>
    <property type="match status" value="1"/>
</dbReference>
<comment type="subcellular location">
    <subcellularLocation>
        <location evidence="1">Mitochondrion</location>
    </subcellularLocation>
</comment>
<dbReference type="InterPro" id="IPR013025">
    <property type="entry name" value="Ribosomal_uL23-like"/>
</dbReference>
<dbReference type="Gene3D" id="3.30.70.330">
    <property type="match status" value="1"/>
</dbReference>
<dbReference type="GO" id="GO:0032543">
    <property type="term" value="P:mitochondrial translation"/>
    <property type="evidence" value="ECO:0007669"/>
    <property type="project" value="TreeGrafter"/>
</dbReference>
<keyword evidence="8" id="KW-1185">Reference proteome</keyword>
<reference evidence="9" key="1">
    <citation type="submission" date="2025-08" db="UniProtKB">
        <authorList>
            <consortium name="RefSeq"/>
        </authorList>
    </citation>
    <scope>IDENTIFICATION</scope>
</reference>
<evidence type="ECO:0000256" key="1">
    <source>
        <dbReference type="ARBA" id="ARBA00004173"/>
    </source>
</evidence>
<evidence type="ECO:0000256" key="5">
    <source>
        <dbReference type="ARBA" id="ARBA00023274"/>
    </source>
</evidence>
<accession>A0A8B7Z7K0</accession>
<dbReference type="GO" id="GO:0003735">
    <property type="term" value="F:structural constituent of ribosome"/>
    <property type="evidence" value="ECO:0007669"/>
    <property type="project" value="InterPro"/>
</dbReference>
<dbReference type="Proteomes" id="UP000694845">
    <property type="component" value="Unplaced"/>
</dbReference>
<evidence type="ECO:0000313" key="8">
    <source>
        <dbReference type="Proteomes" id="UP000694845"/>
    </source>
</evidence>
<dbReference type="FunFam" id="3.30.70.330:FF:000284">
    <property type="entry name" value="39S ribosomal protein L23, mitochondrial"/>
    <property type="match status" value="1"/>
</dbReference>
<gene>
    <name evidence="9" type="primary">LOC110985135</name>
</gene>
<sequence length="151" mass="17886">MSRFLRYPPYVPGNPQRRVFFTDFYMKLLSPDKERPANVVTFECPVNMTKFDIRNYLERIYNVPVAKVNTHIVYVAFKRDHKNMRYKPKDDFKLANVTLAKGQTFQFPENLFVKTDEQTTDEELIEEAKAKQKAREDLLKKRGGLPTWFGI</sequence>
<dbReference type="InterPro" id="IPR012678">
    <property type="entry name" value="Ribosomal_uL23/eL15/eS24_sf"/>
</dbReference>
<evidence type="ECO:0000313" key="9">
    <source>
        <dbReference type="RefSeq" id="XP_022101628.1"/>
    </source>
</evidence>
<evidence type="ECO:0000256" key="7">
    <source>
        <dbReference type="ARBA" id="ARBA00041375"/>
    </source>
</evidence>
<dbReference type="OrthoDB" id="275582at2759"/>
<dbReference type="InterPro" id="IPR012677">
    <property type="entry name" value="Nucleotide-bd_a/b_plait_sf"/>
</dbReference>
<proteinExistence type="inferred from homology"/>
<evidence type="ECO:0000256" key="6">
    <source>
        <dbReference type="ARBA" id="ARBA00039977"/>
    </source>
</evidence>
<organism evidence="8 9">
    <name type="scientific">Acanthaster planci</name>
    <name type="common">Crown-of-thorns starfish</name>
    <dbReference type="NCBI Taxonomy" id="133434"/>
    <lineage>
        <taxon>Eukaryota</taxon>
        <taxon>Metazoa</taxon>
        <taxon>Echinodermata</taxon>
        <taxon>Eleutherozoa</taxon>
        <taxon>Asterozoa</taxon>
        <taxon>Asteroidea</taxon>
        <taxon>Valvatacea</taxon>
        <taxon>Valvatida</taxon>
        <taxon>Acanthasteridae</taxon>
        <taxon>Acanthaster</taxon>
    </lineage>
</organism>
<name>A0A8B7Z7K0_ACAPL</name>
<keyword evidence="5" id="KW-0687">Ribonucleoprotein</keyword>